<keyword evidence="5" id="KW-0539">Nucleus</keyword>
<sequence length="382" mass="40363">MSVNPSSLSMDDSPSPRPESPEPGPSRKRPRTSSSSEDRKEARAHRNRIAAQNSRDRRKAQFSFLERKVSELEEENRQLRAGLLVAPPRPEQPKAEEQDRERAKDRENEELRERIRVLEQGWDAVMKALAAQGLSTGTAASAAAAASLPTPPPSETQSPAPTTAPESPAPTQPADSPSPTVPMTLEPTMTFPISPAPSHDFHLDLSSSPSFMSSPLLTPKTGGLDLSLTLPGVSSADDSSASPEENAIDDATMEDLFREILASPRLSPTSLSFDAQGGSPFKAASTHASPTSPFASQVTADDILGLEGLVGTAAGDACDDAGNWTGELEVDMLEMDRILGMLPAADAAAFPQTLEDLGLGIGWGDMENLTATGGESALVGVF</sequence>
<feature type="compositionally biased region" description="Pro residues" evidence="7">
    <location>
        <begin position="15"/>
        <end position="24"/>
    </location>
</feature>
<reference evidence="9" key="1">
    <citation type="submission" date="2023-03" db="EMBL/GenBank/DDBJ databases">
        <title>Massive genome expansion in bonnet fungi (Mycena s.s.) driven by repeated elements and novel gene families across ecological guilds.</title>
        <authorList>
            <consortium name="Lawrence Berkeley National Laboratory"/>
            <person name="Harder C.B."/>
            <person name="Miyauchi S."/>
            <person name="Viragh M."/>
            <person name="Kuo A."/>
            <person name="Thoen E."/>
            <person name="Andreopoulos B."/>
            <person name="Lu D."/>
            <person name="Skrede I."/>
            <person name="Drula E."/>
            <person name="Henrissat B."/>
            <person name="Morin E."/>
            <person name="Kohler A."/>
            <person name="Barry K."/>
            <person name="LaButti K."/>
            <person name="Morin E."/>
            <person name="Salamov A."/>
            <person name="Lipzen A."/>
            <person name="Mereny Z."/>
            <person name="Hegedus B."/>
            <person name="Baldrian P."/>
            <person name="Stursova M."/>
            <person name="Weitz H."/>
            <person name="Taylor A."/>
            <person name="Grigoriev I.V."/>
            <person name="Nagy L.G."/>
            <person name="Martin F."/>
            <person name="Kauserud H."/>
        </authorList>
    </citation>
    <scope>NUCLEOTIDE SEQUENCE</scope>
    <source>
        <strain evidence="9">CBHHK182m</strain>
    </source>
</reference>
<proteinExistence type="predicted"/>
<keyword evidence="10" id="KW-1185">Reference proteome</keyword>
<keyword evidence="4" id="KW-0804">Transcription</keyword>
<feature type="compositionally biased region" description="Low complexity" evidence="7">
    <location>
        <begin position="155"/>
        <end position="166"/>
    </location>
</feature>
<gene>
    <name evidence="9" type="ORF">B0H16DRAFT_1462143</name>
</gene>
<dbReference type="SMART" id="SM00338">
    <property type="entry name" value="BRLZ"/>
    <property type="match status" value="1"/>
</dbReference>
<dbReference type="PROSITE" id="PS50217">
    <property type="entry name" value="BZIP"/>
    <property type="match status" value="1"/>
</dbReference>
<dbReference type="SUPFAM" id="SSF57959">
    <property type="entry name" value="Leucine zipper domain"/>
    <property type="match status" value="1"/>
</dbReference>
<keyword evidence="3" id="KW-0238">DNA-binding</keyword>
<evidence type="ECO:0000256" key="3">
    <source>
        <dbReference type="ARBA" id="ARBA00023125"/>
    </source>
</evidence>
<feature type="region of interest" description="Disordered" evidence="7">
    <location>
        <begin position="271"/>
        <end position="293"/>
    </location>
</feature>
<keyword evidence="1" id="KW-0832">Ubl conjugation</keyword>
<dbReference type="InterPro" id="IPR046347">
    <property type="entry name" value="bZIP_sf"/>
</dbReference>
<comment type="caution">
    <text evidence="9">The sequence shown here is derived from an EMBL/GenBank/DDBJ whole genome shotgun (WGS) entry which is preliminary data.</text>
</comment>
<dbReference type="InterPro" id="IPR052470">
    <property type="entry name" value="ER_Stress-Reg_TF"/>
</dbReference>
<keyword evidence="2" id="KW-0805">Transcription regulation</keyword>
<feature type="domain" description="BZIP" evidence="8">
    <location>
        <begin position="37"/>
        <end position="80"/>
    </location>
</feature>
<evidence type="ECO:0000313" key="10">
    <source>
        <dbReference type="Proteomes" id="UP001215598"/>
    </source>
</evidence>
<name>A0AAD7IQW2_9AGAR</name>
<dbReference type="GO" id="GO:0000981">
    <property type="term" value="F:DNA-binding transcription factor activity, RNA polymerase II-specific"/>
    <property type="evidence" value="ECO:0007669"/>
    <property type="project" value="TreeGrafter"/>
</dbReference>
<feature type="compositionally biased region" description="Basic and acidic residues" evidence="7">
    <location>
        <begin position="91"/>
        <end position="111"/>
    </location>
</feature>
<evidence type="ECO:0000256" key="6">
    <source>
        <dbReference type="ARBA" id="ARBA00040165"/>
    </source>
</evidence>
<dbReference type="Proteomes" id="UP001215598">
    <property type="component" value="Unassembled WGS sequence"/>
</dbReference>
<dbReference type="EMBL" id="JARKIB010000077">
    <property type="protein sequence ID" value="KAJ7747326.1"/>
    <property type="molecule type" value="Genomic_DNA"/>
</dbReference>
<dbReference type="GO" id="GO:0000977">
    <property type="term" value="F:RNA polymerase II transcription regulatory region sequence-specific DNA binding"/>
    <property type="evidence" value="ECO:0007669"/>
    <property type="project" value="TreeGrafter"/>
</dbReference>
<protein>
    <recommendedName>
        <fullName evidence="6">X-box-binding protein 1</fullName>
    </recommendedName>
</protein>
<feature type="region of interest" description="Disordered" evidence="7">
    <location>
        <begin position="1"/>
        <end position="58"/>
    </location>
</feature>
<dbReference type="Pfam" id="PF00170">
    <property type="entry name" value="bZIP_1"/>
    <property type="match status" value="1"/>
</dbReference>
<feature type="compositionally biased region" description="Low complexity" evidence="7">
    <location>
        <begin position="1"/>
        <end position="13"/>
    </location>
</feature>
<evidence type="ECO:0000256" key="4">
    <source>
        <dbReference type="ARBA" id="ARBA00023163"/>
    </source>
</evidence>
<dbReference type="Gene3D" id="1.20.5.170">
    <property type="match status" value="1"/>
</dbReference>
<accession>A0AAD7IQW2</accession>
<evidence type="ECO:0000256" key="5">
    <source>
        <dbReference type="ARBA" id="ARBA00023242"/>
    </source>
</evidence>
<feature type="region of interest" description="Disordered" evidence="7">
    <location>
        <begin position="142"/>
        <end position="194"/>
    </location>
</feature>
<feature type="region of interest" description="Disordered" evidence="7">
    <location>
        <begin position="72"/>
        <end position="111"/>
    </location>
</feature>
<organism evidence="9 10">
    <name type="scientific">Mycena metata</name>
    <dbReference type="NCBI Taxonomy" id="1033252"/>
    <lineage>
        <taxon>Eukaryota</taxon>
        <taxon>Fungi</taxon>
        <taxon>Dikarya</taxon>
        <taxon>Basidiomycota</taxon>
        <taxon>Agaricomycotina</taxon>
        <taxon>Agaricomycetes</taxon>
        <taxon>Agaricomycetidae</taxon>
        <taxon>Agaricales</taxon>
        <taxon>Marasmiineae</taxon>
        <taxon>Mycenaceae</taxon>
        <taxon>Mycena</taxon>
    </lineage>
</organism>
<dbReference type="CDD" id="cd14812">
    <property type="entry name" value="bZIP_u3"/>
    <property type="match status" value="1"/>
</dbReference>
<evidence type="ECO:0000256" key="2">
    <source>
        <dbReference type="ARBA" id="ARBA00023015"/>
    </source>
</evidence>
<evidence type="ECO:0000256" key="1">
    <source>
        <dbReference type="ARBA" id="ARBA00022843"/>
    </source>
</evidence>
<dbReference type="InterPro" id="IPR004827">
    <property type="entry name" value="bZIP"/>
</dbReference>
<dbReference type="GO" id="GO:0005634">
    <property type="term" value="C:nucleus"/>
    <property type="evidence" value="ECO:0007669"/>
    <property type="project" value="TreeGrafter"/>
</dbReference>
<evidence type="ECO:0000259" key="8">
    <source>
        <dbReference type="PROSITE" id="PS50217"/>
    </source>
</evidence>
<dbReference type="AlphaFoldDB" id="A0AAD7IQW2"/>
<evidence type="ECO:0000313" key="9">
    <source>
        <dbReference type="EMBL" id="KAJ7747326.1"/>
    </source>
</evidence>
<evidence type="ECO:0000256" key="7">
    <source>
        <dbReference type="SAM" id="MobiDB-lite"/>
    </source>
</evidence>
<dbReference type="PROSITE" id="PS00036">
    <property type="entry name" value="BZIP_BASIC"/>
    <property type="match status" value="1"/>
</dbReference>
<dbReference type="PANTHER" id="PTHR46542">
    <property type="entry name" value="X-BOX BINDING PROTEIN 1"/>
    <property type="match status" value="1"/>
</dbReference>
<dbReference type="PANTHER" id="PTHR46542:SF1">
    <property type="entry name" value="X-BOX BINDING PROTEIN 1"/>
    <property type="match status" value="1"/>
</dbReference>